<evidence type="ECO:0000313" key="3">
    <source>
        <dbReference type="Proteomes" id="UP000030408"/>
    </source>
</evidence>
<feature type="transmembrane region" description="Helical" evidence="1">
    <location>
        <begin position="54"/>
        <end position="73"/>
    </location>
</feature>
<feature type="transmembrane region" description="Helical" evidence="1">
    <location>
        <begin position="29"/>
        <end position="47"/>
    </location>
</feature>
<dbReference type="OrthoDB" id="2991524at2"/>
<dbReference type="EMBL" id="JPVO01000046">
    <property type="protein sequence ID" value="KGR76324.1"/>
    <property type="molecule type" value="Genomic_DNA"/>
</dbReference>
<organism evidence="2 3">
    <name type="scientific">Ureibacillus sinduriensis BLB-1 = JCM 15800</name>
    <dbReference type="NCBI Taxonomy" id="1384057"/>
    <lineage>
        <taxon>Bacteria</taxon>
        <taxon>Bacillati</taxon>
        <taxon>Bacillota</taxon>
        <taxon>Bacilli</taxon>
        <taxon>Bacillales</taxon>
        <taxon>Caryophanaceae</taxon>
        <taxon>Ureibacillus</taxon>
    </lineage>
</organism>
<reference evidence="2 3" key="1">
    <citation type="submission" date="2014-02" db="EMBL/GenBank/DDBJ databases">
        <title>Draft genome sequence of Lysinibacillus sinduriensis JCM 15800.</title>
        <authorList>
            <person name="Zhang F."/>
            <person name="Wang G."/>
            <person name="Zhang L."/>
        </authorList>
    </citation>
    <scope>NUCLEOTIDE SEQUENCE [LARGE SCALE GENOMIC DNA]</scope>
    <source>
        <strain evidence="2 3">JCM 15800</strain>
    </source>
</reference>
<protein>
    <recommendedName>
        <fullName evidence="4">DUF3953 domain-containing protein</fullName>
    </recommendedName>
</protein>
<evidence type="ECO:0000256" key="1">
    <source>
        <dbReference type="SAM" id="Phobius"/>
    </source>
</evidence>
<dbReference type="AlphaFoldDB" id="A0A0A3HV84"/>
<dbReference type="eggNOG" id="ENOG503300M">
    <property type="taxonomic scope" value="Bacteria"/>
</dbReference>
<accession>A0A0A3HV84</accession>
<sequence length="74" mass="8065">MKIVKVVLVLLVIIFSVYGLVSKDFSYSPIPSLLLGIFIAIMGVEEFKSKGKNSLGMFFIPLSVLVIGIALLSF</sequence>
<dbReference type="STRING" id="1384057.CD33_07215"/>
<evidence type="ECO:0008006" key="4">
    <source>
        <dbReference type="Google" id="ProtNLM"/>
    </source>
</evidence>
<keyword evidence="1" id="KW-0472">Membrane</keyword>
<proteinExistence type="predicted"/>
<comment type="caution">
    <text evidence="2">The sequence shown here is derived from an EMBL/GenBank/DDBJ whole genome shotgun (WGS) entry which is preliminary data.</text>
</comment>
<gene>
    <name evidence="2" type="ORF">CD33_07215</name>
</gene>
<evidence type="ECO:0000313" key="2">
    <source>
        <dbReference type="EMBL" id="KGR76324.1"/>
    </source>
</evidence>
<keyword evidence="3" id="KW-1185">Reference proteome</keyword>
<dbReference type="RefSeq" id="WP_036199413.1">
    <property type="nucleotide sequence ID" value="NZ_AVCY01000010.1"/>
</dbReference>
<keyword evidence="1" id="KW-1133">Transmembrane helix</keyword>
<keyword evidence="1" id="KW-0812">Transmembrane</keyword>
<name>A0A0A3HV84_9BACL</name>
<dbReference type="Proteomes" id="UP000030408">
    <property type="component" value="Unassembled WGS sequence"/>
</dbReference>